<gene>
    <name evidence="2" type="ORF">R69776_07649</name>
</gene>
<dbReference type="InterPro" id="IPR052183">
    <property type="entry name" value="IS_Transposase"/>
</dbReference>
<evidence type="ECO:0000313" key="2">
    <source>
        <dbReference type="EMBL" id="CAE6854058.1"/>
    </source>
</evidence>
<accession>A0ABM8T3F1</accession>
<proteinExistence type="predicted"/>
<evidence type="ECO:0000313" key="3">
    <source>
        <dbReference type="Proteomes" id="UP000673821"/>
    </source>
</evidence>
<reference evidence="2 3" key="1">
    <citation type="submission" date="2021-02" db="EMBL/GenBank/DDBJ databases">
        <authorList>
            <person name="Vanwijnsberghe S."/>
        </authorList>
    </citation>
    <scope>NUCLEOTIDE SEQUENCE [LARGE SCALE GENOMIC DNA]</scope>
    <source>
        <strain evidence="2 3">R-69776</strain>
    </source>
</reference>
<evidence type="ECO:0000259" key="1">
    <source>
        <dbReference type="Pfam" id="PF13610"/>
    </source>
</evidence>
<dbReference type="PANTHER" id="PTHR35528">
    <property type="entry name" value="BLL1675 PROTEIN"/>
    <property type="match status" value="1"/>
</dbReference>
<dbReference type="InterPro" id="IPR032874">
    <property type="entry name" value="DDE_dom"/>
</dbReference>
<name>A0ABM8T3F1_9BURK</name>
<dbReference type="PANTHER" id="PTHR35528:SF3">
    <property type="entry name" value="BLL1675 PROTEIN"/>
    <property type="match status" value="1"/>
</dbReference>
<comment type="caution">
    <text evidence="2">The sequence shown here is derived from an EMBL/GenBank/DDBJ whole genome shotgun (WGS) entry which is preliminary data.</text>
</comment>
<sequence>MYRAVDKVGNTVDFLLRAKRDKEAARRYFEKAIDQNGAPDTVTIDRSGANLAGLHAVNADRETSIRIRQTKYLNNIVEQDHRAIKRRTRSMLGFKAFRCARILLSGIELMHMIAKGQMKNANKPSAARQFYSLAM</sequence>
<feature type="domain" description="DDE" evidence="1">
    <location>
        <begin position="1"/>
        <end position="117"/>
    </location>
</feature>
<protein>
    <submittedName>
        <fullName evidence="2">IS6 family transposase ISBmu21</fullName>
    </submittedName>
</protein>
<organism evidence="2 3">
    <name type="scientific">Paraburkholderia nemoris</name>
    <dbReference type="NCBI Taxonomy" id="2793076"/>
    <lineage>
        <taxon>Bacteria</taxon>
        <taxon>Pseudomonadati</taxon>
        <taxon>Pseudomonadota</taxon>
        <taxon>Betaproteobacteria</taxon>
        <taxon>Burkholderiales</taxon>
        <taxon>Burkholderiaceae</taxon>
        <taxon>Paraburkholderia</taxon>
    </lineage>
</organism>
<dbReference type="Pfam" id="PF13610">
    <property type="entry name" value="DDE_Tnp_IS240"/>
    <property type="match status" value="1"/>
</dbReference>
<dbReference type="Proteomes" id="UP000673821">
    <property type="component" value="Unassembled WGS sequence"/>
</dbReference>
<dbReference type="EMBL" id="CAJNBH010000039">
    <property type="protein sequence ID" value="CAE6854058.1"/>
    <property type="molecule type" value="Genomic_DNA"/>
</dbReference>
<keyword evidence="3" id="KW-1185">Reference proteome</keyword>